<protein>
    <submittedName>
        <fullName evidence="1">Uncharacterized protein</fullName>
    </submittedName>
</protein>
<name>A0A672QQ91_SINGR</name>
<evidence type="ECO:0000313" key="2">
    <source>
        <dbReference type="Proteomes" id="UP000472262"/>
    </source>
</evidence>
<proteinExistence type="predicted"/>
<sequence>MGQHTLLHGEALFVVASTDAAGNIHTIQVVITYLPLITQRVCSHFCGHALLIEDPQFPVAGNEILSYPPTFIMEDFLAWSPPPKRDRISDS</sequence>
<organism evidence="1 2">
    <name type="scientific">Sinocyclocheilus grahami</name>
    <name type="common">Dianchi golden-line fish</name>
    <name type="synonym">Barbus grahami</name>
    <dbReference type="NCBI Taxonomy" id="75366"/>
    <lineage>
        <taxon>Eukaryota</taxon>
        <taxon>Metazoa</taxon>
        <taxon>Chordata</taxon>
        <taxon>Craniata</taxon>
        <taxon>Vertebrata</taxon>
        <taxon>Euteleostomi</taxon>
        <taxon>Actinopterygii</taxon>
        <taxon>Neopterygii</taxon>
        <taxon>Teleostei</taxon>
        <taxon>Ostariophysi</taxon>
        <taxon>Cypriniformes</taxon>
        <taxon>Cyprinidae</taxon>
        <taxon>Cyprininae</taxon>
        <taxon>Sinocyclocheilus</taxon>
    </lineage>
</organism>
<dbReference type="Proteomes" id="UP000472262">
    <property type="component" value="Unassembled WGS sequence"/>
</dbReference>
<reference evidence="1" key="1">
    <citation type="submission" date="2025-08" db="UniProtKB">
        <authorList>
            <consortium name="Ensembl"/>
        </authorList>
    </citation>
    <scope>IDENTIFICATION</scope>
</reference>
<dbReference type="OMA" id="PFFTQSI"/>
<accession>A0A672QQ91</accession>
<keyword evidence="2" id="KW-1185">Reference proteome</keyword>
<reference evidence="1" key="2">
    <citation type="submission" date="2025-09" db="UniProtKB">
        <authorList>
            <consortium name="Ensembl"/>
        </authorList>
    </citation>
    <scope>IDENTIFICATION</scope>
</reference>
<evidence type="ECO:0000313" key="1">
    <source>
        <dbReference type="Ensembl" id="ENSSGRP00000078192.1"/>
    </source>
</evidence>
<dbReference type="AlphaFoldDB" id="A0A672QQ91"/>
<dbReference type="Ensembl" id="ENSSGRT00000083252.1">
    <property type="protein sequence ID" value="ENSSGRP00000078192.1"/>
    <property type="gene ID" value="ENSSGRG00000039608.1"/>
</dbReference>
<dbReference type="InParanoid" id="A0A672QQ91"/>